<gene>
    <name evidence="1" type="ORF">B4114_0470</name>
</gene>
<protein>
    <submittedName>
        <fullName evidence="1">Uncharacterized protein</fullName>
    </submittedName>
</protein>
<dbReference type="AlphaFoldDB" id="A0A150N7U4"/>
<comment type="caution">
    <text evidence="1">The sequence shown here is derived from an EMBL/GenBank/DDBJ whole genome shotgun (WGS) entry which is preliminary data.</text>
</comment>
<dbReference type="EMBL" id="LQYY01000108">
    <property type="protein sequence ID" value="KYD32726.1"/>
    <property type="molecule type" value="Genomic_DNA"/>
</dbReference>
<dbReference type="Pfam" id="PF14148">
    <property type="entry name" value="YhdB"/>
    <property type="match status" value="1"/>
</dbReference>
<sequence>MSQNRNIYFSFFVFISVTIYILPSVATFTGQQNAPPSYTNNDSFLIKEACRLNTVDYDKALYYTHRSEWDNLLILMVRTPDDILSKKIEKFLHAYNFEHDYSVIQERLHALLRYIDHALEVSEQKMGVEQYAQFYS</sequence>
<evidence type="ECO:0000313" key="1">
    <source>
        <dbReference type="EMBL" id="KYD32726.1"/>
    </source>
</evidence>
<evidence type="ECO:0000313" key="2">
    <source>
        <dbReference type="Proteomes" id="UP000075517"/>
    </source>
</evidence>
<name>A0A150N7U4_GEOSE</name>
<dbReference type="InterPro" id="IPR025431">
    <property type="entry name" value="YhdB-like"/>
</dbReference>
<organism evidence="1 2">
    <name type="scientific">Geobacillus stearothermophilus</name>
    <name type="common">Bacillus stearothermophilus</name>
    <dbReference type="NCBI Taxonomy" id="1422"/>
    <lineage>
        <taxon>Bacteria</taxon>
        <taxon>Bacillati</taxon>
        <taxon>Bacillota</taxon>
        <taxon>Bacilli</taxon>
        <taxon>Bacillales</taxon>
        <taxon>Anoxybacillaceae</taxon>
        <taxon>Geobacillus</taxon>
    </lineage>
</organism>
<accession>A0A150N7U4</accession>
<reference evidence="1 2" key="1">
    <citation type="submission" date="2016-01" db="EMBL/GenBank/DDBJ databases">
        <title>Draft Genome Sequences of Seven Thermophilic Sporeformers Isolated from Foods.</title>
        <authorList>
            <person name="Berendsen E.M."/>
            <person name="Wells-Bennik M.H."/>
            <person name="Krawcyk A.O."/>
            <person name="De Jong A."/>
            <person name="Holsappel S."/>
            <person name="Eijlander R.T."/>
            <person name="Kuipers O.P."/>
        </authorList>
    </citation>
    <scope>NUCLEOTIDE SEQUENCE [LARGE SCALE GENOMIC DNA]</scope>
    <source>
        <strain evidence="1 2">B4114</strain>
    </source>
</reference>
<proteinExistence type="predicted"/>
<dbReference type="PATRIC" id="fig|1422.17.peg.1045"/>
<dbReference type="Proteomes" id="UP000075517">
    <property type="component" value="Unassembled WGS sequence"/>
</dbReference>